<dbReference type="GeneID" id="90160968"/>
<dbReference type="HOGENOM" id="CLU_010194_1_2_11"/>
<dbReference type="Pfam" id="PF13561">
    <property type="entry name" value="adh_short_C2"/>
    <property type="match status" value="1"/>
</dbReference>
<evidence type="ECO:0000256" key="2">
    <source>
        <dbReference type="ARBA" id="ARBA00023002"/>
    </source>
</evidence>
<keyword evidence="2" id="KW-0560">Oxidoreductase</keyword>
<proteinExistence type="inferred from homology"/>
<name>H6MR62_GORPV</name>
<dbReference type="Gene3D" id="3.40.50.720">
    <property type="entry name" value="NAD(P)-binding Rossmann-like Domain"/>
    <property type="match status" value="1"/>
</dbReference>
<dbReference type="RefSeq" id="WP_014361261.1">
    <property type="nucleotide sequence ID" value="NC_016906.1"/>
</dbReference>
<dbReference type="InterPro" id="IPR020904">
    <property type="entry name" value="Sc_DH/Rdtase_CS"/>
</dbReference>
<organism evidence="3 4">
    <name type="scientific">Gordonia polyisoprenivorans (strain DSM 44266 / VH2)</name>
    <dbReference type="NCBI Taxonomy" id="1112204"/>
    <lineage>
        <taxon>Bacteria</taxon>
        <taxon>Bacillati</taxon>
        <taxon>Actinomycetota</taxon>
        <taxon>Actinomycetes</taxon>
        <taxon>Mycobacteriales</taxon>
        <taxon>Gordoniaceae</taxon>
        <taxon>Gordonia</taxon>
    </lineage>
</organism>
<dbReference type="GO" id="GO:0006633">
    <property type="term" value="P:fatty acid biosynthetic process"/>
    <property type="evidence" value="ECO:0007669"/>
    <property type="project" value="TreeGrafter"/>
</dbReference>
<dbReference type="EMBL" id="CP003119">
    <property type="protein sequence ID" value="AFA74966.1"/>
    <property type="molecule type" value="Genomic_DNA"/>
</dbReference>
<dbReference type="eggNOG" id="COG1028">
    <property type="taxonomic scope" value="Bacteria"/>
</dbReference>
<keyword evidence="4" id="KW-1185">Reference proteome</keyword>
<dbReference type="PRINTS" id="PR00080">
    <property type="entry name" value="SDRFAMILY"/>
</dbReference>
<dbReference type="PANTHER" id="PTHR42760">
    <property type="entry name" value="SHORT-CHAIN DEHYDROGENASES/REDUCTASES FAMILY MEMBER"/>
    <property type="match status" value="1"/>
</dbReference>
<evidence type="ECO:0000313" key="4">
    <source>
        <dbReference type="Proteomes" id="UP000009154"/>
    </source>
</evidence>
<dbReference type="InterPro" id="IPR002347">
    <property type="entry name" value="SDR_fam"/>
</dbReference>
<dbReference type="PRINTS" id="PR00081">
    <property type="entry name" value="GDHRDH"/>
</dbReference>
<dbReference type="FunFam" id="3.40.50.720:FF:000084">
    <property type="entry name" value="Short-chain dehydrogenase reductase"/>
    <property type="match status" value="1"/>
</dbReference>
<dbReference type="PANTHER" id="PTHR42760:SF133">
    <property type="entry name" value="3-OXOACYL-[ACYL-CARRIER-PROTEIN] REDUCTASE"/>
    <property type="match status" value="1"/>
</dbReference>
<dbReference type="AlphaFoldDB" id="H6MR62"/>
<comment type="similarity">
    <text evidence="1">Belongs to the short-chain dehydrogenases/reductases (SDR) family.</text>
</comment>
<dbReference type="Proteomes" id="UP000009154">
    <property type="component" value="Chromosome"/>
</dbReference>
<dbReference type="InterPro" id="IPR036291">
    <property type="entry name" value="NAD(P)-bd_dom_sf"/>
</dbReference>
<dbReference type="STRING" id="1112204.GPOL_c39550"/>
<dbReference type="KEGG" id="gpo:GPOL_c39550"/>
<dbReference type="PROSITE" id="PS00061">
    <property type="entry name" value="ADH_SHORT"/>
    <property type="match status" value="1"/>
</dbReference>
<gene>
    <name evidence="3" type="ordered locus">GPOL_c39550</name>
</gene>
<accession>H6MR62</accession>
<evidence type="ECO:0000313" key="3">
    <source>
        <dbReference type="EMBL" id="AFA74966.1"/>
    </source>
</evidence>
<dbReference type="SUPFAM" id="SSF51735">
    <property type="entry name" value="NAD(P)-binding Rossmann-fold domains"/>
    <property type="match status" value="1"/>
</dbReference>
<dbReference type="GO" id="GO:0048038">
    <property type="term" value="F:quinone binding"/>
    <property type="evidence" value="ECO:0007669"/>
    <property type="project" value="TreeGrafter"/>
</dbReference>
<protein>
    <submittedName>
        <fullName evidence="3">Putative oxidoreductase, short-chain dehydrogenase/reductase family</fullName>
    </submittedName>
</protein>
<dbReference type="GO" id="GO:0016616">
    <property type="term" value="F:oxidoreductase activity, acting on the CH-OH group of donors, NAD or NADP as acceptor"/>
    <property type="evidence" value="ECO:0007669"/>
    <property type="project" value="TreeGrafter"/>
</dbReference>
<dbReference type="CDD" id="cd05233">
    <property type="entry name" value="SDR_c"/>
    <property type="match status" value="1"/>
</dbReference>
<sequence>MSSTNIAVVTGAASGIGKAIALAFAEQGTTVVAADLNLDAAKQTAAQNPAIVPMSVDVSDRAQVDALREAVNTEVGVPDILVNAAGWDRTDQFLNATPEFAEKVVAINYLGPVHMASAFLPGMVEASASDDWAGGRVINLASDAGRVGSSGESIYAGAKGGVIALSKSLAREMARHRITVNAVCPGPTDTPLFQAQDEKLKAALIKAIPFRRLARPEEVAAPVLFFASPAASFITGQVISVSGGLTMAG</sequence>
<reference evidence="3 4" key="1">
    <citation type="journal article" date="2012" name="Appl. Environ. Microbiol.">
        <title>Involvement of two latex-clearing proteins during rubber degradation and insights into the subsequent degradation pathway revealed by the genome sequence of Gordonia polyisoprenivorans strain VH2.</title>
        <authorList>
            <person name="Hiessl S."/>
            <person name="Schuldes J."/>
            <person name="Thurmer A."/>
            <person name="Halbsguth T."/>
            <person name="Broker D."/>
            <person name="Angelov A."/>
            <person name="Liebl W."/>
            <person name="Daniel R."/>
            <person name="Steinbuchel A."/>
        </authorList>
    </citation>
    <scope>NUCLEOTIDE SEQUENCE [LARGE SCALE GENOMIC DNA]</scope>
    <source>
        <strain evidence="4">DSM 44266 / VH2</strain>
    </source>
</reference>
<evidence type="ECO:0000256" key="1">
    <source>
        <dbReference type="ARBA" id="ARBA00006484"/>
    </source>
</evidence>